<dbReference type="InterPro" id="IPR007698">
    <property type="entry name" value="AlaDH/PNT_NAD(H)-bd"/>
</dbReference>
<dbReference type="PANTHER" id="PTHR10160">
    <property type="entry name" value="NAD(P) TRANSHYDROGENASE"/>
    <property type="match status" value="1"/>
</dbReference>
<evidence type="ECO:0000256" key="8">
    <source>
        <dbReference type="ARBA" id="ARBA00048202"/>
    </source>
</evidence>
<dbReference type="CDD" id="cd05304">
    <property type="entry name" value="Rubrum_tdh"/>
    <property type="match status" value="1"/>
</dbReference>
<feature type="domain" description="Alanine dehydrogenase/pyridine nucleotide transhydrogenase N-terminal" evidence="10">
    <location>
        <begin position="4"/>
        <end position="137"/>
    </location>
</feature>
<dbReference type="InterPro" id="IPR036291">
    <property type="entry name" value="NAD(P)-bd_dom_sf"/>
</dbReference>
<name>A0ABU5T5F8_9MICC</name>
<evidence type="ECO:0000256" key="2">
    <source>
        <dbReference type="ARBA" id="ARBA00005689"/>
    </source>
</evidence>
<comment type="catalytic activity">
    <reaction evidence="8">
        <text>NAD(+) + NADPH + H(+)(in) = NADH + NADP(+) + H(+)(out)</text>
        <dbReference type="Rhea" id="RHEA:47992"/>
        <dbReference type="ChEBI" id="CHEBI:15378"/>
        <dbReference type="ChEBI" id="CHEBI:57540"/>
        <dbReference type="ChEBI" id="CHEBI:57783"/>
        <dbReference type="ChEBI" id="CHEBI:57945"/>
        <dbReference type="ChEBI" id="CHEBI:58349"/>
        <dbReference type="EC" id="7.1.1.1"/>
    </reaction>
</comment>
<protein>
    <recommendedName>
        <fullName evidence="3">proton-translocating NAD(P)(+) transhydrogenase</fullName>
        <ecNumber evidence="3">7.1.1.1</ecNumber>
    </recommendedName>
</protein>
<comment type="caution">
    <text evidence="11">The sequence shown here is derived from an EMBL/GenBank/DDBJ whole genome shotgun (WGS) entry which is preliminary data.</text>
</comment>
<evidence type="ECO:0000256" key="6">
    <source>
        <dbReference type="ARBA" id="ARBA00022967"/>
    </source>
</evidence>
<dbReference type="InterPro" id="IPR007886">
    <property type="entry name" value="AlaDH/PNT_N"/>
</dbReference>
<dbReference type="Proteomes" id="UP001304769">
    <property type="component" value="Unassembled WGS sequence"/>
</dbReference>
<accession>A0ABU5T5F8</accession>
<dbReference type="InterPro" id="IPR008143">
    <property type="entry name" value="Ala_DH/PNT_CS2"/>
</dbReference>
<keyword evidence="12" id="KW-1185">Reference proteome</keyword>
<gene>
    <name evidence="11" type="ORF">SPF06_08545</name>
</gene>
<dbReference type="SUPFAM" id="SSF52283">
    <property type="entry name" value="Formate/glycerate dehydrogenase catalytic domain-like"/>
    <property type="match status" value="1"/>
</dbReference>
<evidence type="ECO:0000259" key="10">
    <source>
        <dbReference type="SMART" id="SM01003"/>
    </source>
</evidence>
<evidence type="ECO:0000313" key="11">
    <source>
        <dbReference type="EMBL" id="MEA5454767.1"/>
    </source>
</evidence>
<dbReference type="SUPFAM" id="SSF51735">
    <property type="entry name" value="NAD(P)-binding Rossmann-fold domains"/>
    <property type="match status" value="1"/>
</dbReference>
<dbReference type="EMBL" id="JAYGGQ010000005">
    <property type="protein sequence ID" value="MEA5454767.1"/>
    <property type="molecule type" value="Genomic_DNA"/>
</dbReference>
<dbReference type="Pfam" id="PF05222">
    <property type="entry name" value="AlaDh_PNT_N"/>
    <property type="match status" value="1"/>
</dbReference>
<evidence type="ECO:0000256" key="5">
    <source>
        <dbReference type="ARBA" id="ARBA00022857"/>
    </source>
</evidence>
<dbReference type="SMART" id="SM01003">
    <property type="entry name" value="AlaDh_PNT_N"/>
    <property type="match status" value="1"/>
</dbReference>
<dbReference type="Pfam" id="PF01262">
    <property type="entry name" value="AlaDh_PNT_C"/>
    <property type="match status" value="1"/>
</dbReference>
<proteinExistence type="inferred from homology"/>
<reference evidence="11 12" key="1">
    <citation type="submission" date="2023-12" db="EMBL/GenBank/DDBJ databases">
        <title>Sinomonas terricola sp. nov, isolated from litchi orchard soil in Guangdong, PR China.</title>
        <authorList>
            <person name="Jiaxin W."/>
            <person name="Yang Z."/>
            <person name="Honghui Z."/>
        </authorList>
    </citation>
    <scope>NUCLEOTIDE SEQUENCE [LARGE SCALE GENOMIC DNA]</scope>
    <source>
        <strain evidence="11 12">JGH33</strain>
    </source>
</reference>
<dbReference type="PANTHER" id="PTHR10160:SF19">
    <property type="entry name" value="PROTON-TRANSLOCATING NAD(P)(+) TRANSHYDROGENASE"/>
    <property type="match status" value="1"/>
</dbReference>
<feature type="domain" description="Alanine dehydrogenase/pyridine nucleotide transhydrogenase NAD(H)-binding" evidence="9">
    <location>
        <begin position="146"/>
        <end position="318"/>
    </location>
</feature>
<evidence type="ECO:0000256" key="3">
    <source>
        <dbReference type="ARBA" id="ARBA00012943"/>
    </source>
</evidence>
<keyword evidence="6" id="KW-1278">Translocase</keyword>
<comment type="function">
    <text evidence="1">The transhydrogenation between NADH and NADP is coupled to respiration and ATP hydrolysis and functions as a proton pump across the membrane.</text>
</comment>
<evidence type="ECO:0000313" key="12">
    <source>
        <dbReference type="Proteomes" id="UP001304769"/>
    </source>
</evidence>
<dbReference type="PROSITE" id="PS00837">
    <property type="entry name" value="ALADH_PNT_2"/>
    <property type="match status" value="1"/>
</dbReference>
<dbReference type="SMART" id="SM01002">
    <property type="entry name" value="AlaDh_PNT_C"/>
    <property type="match status" value="1"/>
</dbReference>
<dbReference type="Gene3D" id="3.40.50.720">
    <property type="entry name" value="NAD(P)-binding Rossmann-like Domain"/>
    <property type="match status" value="2"/>
</dbReference>
<sequence length="406" mass="41296">MDVGIARERIEGERRVAATPESVRQLVGLGLGVRIEAGAGAAAGHADGEYEAAGAHIVPELDYGAIDVLTHVRPLDPMTAARLKPGAITVGLASPSTELPTVRALAEARVGAFALELVPRISRAQSMDALTSQALVTGYRCVLEAAIRLPRFFPLYMTAAGTVPPARVLVLGAGVAGLQAIGTAKRLGARVSANDIRPASADEVASMGGTFIRLDLESAEATAGPGGYARELTADRGALQRQLLAPHVAEADVLITTAAVPGRRAPLLVTKGMVAAMRPGSVVVDMAAESGGNVEGSVPGEDVDVPTADGAGRVTLVGLKDAASAMASDASRLYAKNVANFIALMAADGEVVPDFADEVVAGACLTYDGDVRHEPTAEALAALASATARPEGHVGVLDEEIEGGAG</sequence>
<keyword evidence="4" id="KW-0547">Nucleotide-binding</keyword>
<keyword evidence="7" id="KW-0520">NAD</keyword>
<evidence type="ECO:0000259" key="9">
    <source>
        <dbReference type="SMART" id="SM01002"/>
    </source>
</evidence>
<evidence type="ECO:0000256" key="1">
    <source>
        <dbReference type="ARBA" id="ARBA00003943"/>
    </source>
</evidence>
<evidence type="ECO:0000256" key="4">
    <source>
        <dbReference type="ARBA" id="ARBA00022741"/>
    </source>
</evidence>
<dbReference type="RefSeq" id="WP_323278616.1">
    <property type="nucleotide sequence ID" value="NZ_JAYGGQ010000005.1"/>
</dbReference>
<evidence type="ECO:0000256" key="7">
    <source>
        <dbReference type="ARBA" id="ARBA00023027"/>
    </source>
</evidence>
<organism evidence="11 12">
    <name type="scientific">Sinomonas terricola</name>
    <dbReference type="NCBI Taxonomy" id="3110330"/>
    <lineage>
        <taxon>Bacteria</taxon>
        <taxon>Bacillati</taxon>
        <taxon>Actinomycetota</taxon>
        <taxon>Actinomycetes</taxon>
        <taxon>Micrococcales</taxon>
        <taxon>Micrococcaceae</taxon>
        <taxon>Sinomonas</taxon>
    </lineage>
</organism>
<keyword evidence="5" id="KW-0521">NADP</keyword>
<comment type="similarity">
    <text evidence="2">Belongs to the AlaDH/PNT family.</text>
</comment>
<dbReference type="EC" id="7.1.1.1" evidence="3"/>